<feature type="chain" id="PRO_5047442232" evidence="1">
    <location>
        <begin position="18"/>
        <end position="339"/>
    </location>
</feature>
<evidence type="ECO:0000313" key="4">
    <source>
        <dbReference type="Proteomes" id="UP001151760"/>
    </source>
</evidence>
<gene>
    <name evidence="3" type="ORF">Tco_0730458</name>
</gene>
<organism evidence="3 4">
    <name type="scientific">Tanacetum coccineum</name>
    <dbReference type="NCBI Taxonomy" id="301880"/>
    <lineage>
        <taxon>Eukaryota</taxon>
        <taxon>Viridiplantae</taxon>
        <taxon>Streptophyta</taxon>
        <taxon>Embryophyta</taxon>
        <taxon>Tracheophyta</taxon>
        <taxon>Spermatophyta</taxon>
        <taxon>Magnoliopsida</taxon>
        <taxon>eudicotyledons</taxon>
        <taxon>Gunneridae</taxon>
        <taxon>Pentapetalae</taxon>
        <taxon>asterids</taxon>
        <taxon>campanulids</taxon>
        <taxon>Asterales</taxon>
        <taxon>Asteraceae</taxon>
        <taxon>Asteroideae</taxon>
        <taxon>Anthemideae</taxon>
        <taxon>Anthemidinae</taxon>
        <taxon>Tanacetum</taxon>
    </lineage>
</organism>
<keyword evidence="4" id="KW-1185">Reference proteome</keyword>
<evidence type="ECO:0000259" key="2">
    <source>
        <dbReference type="Pfam" id="PF13966"/>
    </source>
</evidence>
<sequence length="339" mass="39210">MRMKKVLWFRLHSLVLSFKGESILMGDFNVARSQDERLGLDFNRSLANAFNEFILDTELIELALSGYQFIWKVREKTMCFKVDFEKAYDTVCWEFKRGLRQGDPISPFLFILVMEGLHMVIEKAMSAGHLHRIYVGMYNIVVSRLIYAVDAIFLGECVTPSKYRSGRFTENSNSIWVNIHKASKELGSINVRLDALVKKQIGDAMNTKLWEDVWIVECTFKEKILGFSDWTRRRIRCIIDTGFLVIDNILTRWSNNVPIKINVFIWKLLLDKLPTRDNLKKKGLDIPSTLCGICDDVAKTSSHVFLRCHFDMETNYSVVGFEHSTHVVDEGITWVGEQS</sequence>
<reference evidence="3" key="1">
    <citation type="journal article" date="2022" name="Int. J. Mol. Sci.">
        <title>Draft Genome of Tanacetum Coccineum: Genomic Comparison of Closely Related Tanacetum-Family Plants.</title>
        <authorList>
            <person name="Yamashiro T."/>
            <person name="Shiraishi A."/>
            <person name="Nakayama K."/>
            <person name="Satake H."/>
        </authorList>
    </citation>
    <scope>NUCLEOTIDE SEQUENCE</scope>
</reference>
<comment type="caution">
    <text evidence="3">The sequence shown here is derived from an EMBL/GenBank/DDBJ whole genome shotgun (WGS) entry which is preliminary data.</text>
</comment>
<dbReference type="Pfam" id="PF13966">
    <property type="entry name" value="zf-RVT"/>
    <property type="match status" value="1"/>
</dbReference>
<dbReference type="GO" id="GO:0003964">
    <property type="term" value="F:RNA-directed DNA polymerase activity"/>
    <property type="evidence" value="ECO:0007669"/>
    <property type="project" value="UniProtKB-KW"/>
</dbReference>
<feature type="domain" description="Reverse transcriptase zinc-binding" evidence="2">
    <location>
        <begin position="251"/>
        <end position="311"/>
    </location>
</feature>
<dbReference type="InterPro" id="IPR026960">
    <property type="entry name" value="RVT-Znf"/>
</dbReference>
<dbReference type="EMBL" id="BQNB010010682">
    <property type="protein sequence ID" value="GJS80577.1"/>
    <property type="molecule type" value="Genomic_DNA"/>
</dbReference>
<name>A0ABQ4YUM0_9ASTR</name>
<keyword evidence="3" id="KW-0808">Transferase</keyword>
<dbReference type="Proteomes" id="UP001151760">
    <property type="component" value="Unassembled WGS sequence"/>
</dbReference>
<evidence type="ECO:0000313" key="3">
    <source>
        <dbReference type="EMBL" id="GJS80577.1"/>
    </source>
</evidence>
<keyword evidence="3" id="KW-0695">RNA-directed DNA polymerase</keyword>
<proteinExistence type="predicted"/>
<protein>
    <submittedName>
        <fullName evidence="3">RNA-directed DNA polymerase, eukaryota</fullName>
    </submittedName>
</protein>
<reference evidence="3" key="2">
    <citation type="submission" date="2022-01" db="EMBL/GenBank/DDBJ databases">
        <authorList>
            <person name="Yamashiro T."/>
            <person name="Shiraishi A."/>
            <person name="Satake H."/>
            <person name="Nakayama K."/>
        </authorList>
    </citation>
    <scope>NUCLEOTIDE SEQUENCE</scope>
</reference>
<keyword evidence="1" id="KW-0732">Signal</keyword>
<accession>A0ABQ4YUM0</accession>
<keyword evidence="3" id="KW-0548">Nucleotidyltransferase</keyword>
<evidence type="ECO:0000256" key="1">
    <source>
        <dbReference type="SAM" id="SignalP"/>
    </source>
</evidence>
<feature type="signal peptide" evidence="1">
    <location>
        <begin position="1"/>
        <end position="17"/>
    </location>
</feature>